<dbReference type="GeneID" id="39987510"/>
<proteinExistence type="predicted"/>
<keyword evidence="4" id="KW-1185">Reference proteome</keyword>
<dbReference type="GO" id="GO:0005634">
    <property type="term" value="C:nucleus"/>
    <property type="evidence" value="ECO:0007669"/>
    <property type="project" value="TreeGrafter"/>
</dbReference>
<dbReference type="RefSeq" id="XP_028880909.1">
    <property type="nucleotide sequence ID" value="XM_029027730.1"/>
</dbReference>
<comment type="caution">
    <text evidence="3">The sequence shown here is derived from an EMBL/GenBank/DDBJ whole genome shotgun (WGS) entry which is preliminary data.</text>
</comment>
<accession>A0A1X0NQT7</accession>
<dbReference type="PANTHER" id="PTHR13360">
    <property type="entry name" value="ACTIVATING SIGNAL COINTEGRATOR 1 COMPLEX SUBUNIT 1"/>
    <property type="match status" value="1"/>
</dbReference>
<dbReference type="GO" id="GO:0006355">
    <property type="term" value="P:regulation of DNA-templated transcription"/>
    <property type="evidence" value="ECO:0007669"/>
    <property type="project" value="TreeGrafter"/>
</dbReference>
<feature type="compositionally biased region" description="Polar residues" evidence="1">
    <location>
        <begin position="88"/>
        <end position="104"/>
    </location>
</feature>
<protein>
    <recommendedName>
        <fullName evidence="2">A-kinase anchor protein 7-like phosphoesterase domain-containing protein</fullName>
    </recommendedName>
</protein>
<evidence type="ECO:0000259" key="2">
    <source>
        <dbReference type="Pfam" id="PF10469"/>
    </source>
</evidence>
<organism evidence="3 4">
    <name type="scientific">Trypanosoma theileri</name>
    <dbReference type="NCBI Taxonomy" id="67003"/>
    <lineage>
        <taxon>Eukaryota</taxon>
        <taxon>Discoba</taxon>
        <taxon>Euglenozoa</taxon>
        <taxon>Kinetoplastea</taxon>
        <taxon>Metakinetoplastina</taxon>
        <taxon>Trypanosomatida</taxon>
        <taxon>Trypanosomatidae</taxon>
        <taxon>Trypanosoma</taxon>
    </lineage>
</organism>
<dbReference type="Proteomes" id="UP000192257">
    <property type="component" value="Unassembled WGS sequence"/>
</dbReference>
<evidence type="ECO:0000313" key="4">
    <source>
        <dbReference type="Proteomes" id="UP000192257"/>
    </source>
</evidence>
<dbReference type="InterPro" id="IPR019510">
    <property type="entry name" value="AKAP7-like_phosphoesterase"/>
</dbReference>
<dbReference type="EMBL" id="NBCO01000025">
    <property type="protein sequence ID" value="ORC86843.1"/>
    <property type="molecule type" value="Genomic_DNA"/>
</dbReference>
<feature type="region of interest" description="Disordered" evidence="1">
    <location>
        <begin position="169"/>
        <end position="189"/>
    </location>
</feature>
<dbReference type="GO" id="GO:0006307">
    <property type="term" value="P:DNA alkylation repair"/>
    <property type="evidence" value="ECO:0007669"/>
    <property type="project" value="InterPro"/>
</dbReference>
<dbReference type="OrthoDB" id="277832at2759"/>
<feature type="region of interest" description="Disordered" evidence="1">
    <location>
        <begin position="84"/>
        <end position="105"/>
    </location>
</feature>
<dbReference type="PANTHER" id="PTHR13360:SF1">
    <property type="entry name" value="ACTIVATING SIGNAL COINTEGRATOR 1 COMPLEX SUBUNIT 1"/>
    <property type="match status" value="1"/>
</dbReference>
<dbReference type="InterPro" id="IPR009210">
    <property type="entry name" value="ASCC1"/>
</dbReference>
<evidence type="ECO:0000313" key="3">
    <source>
        <dbReference type="EMBL" id="ORC86843.1"/>
    </source>
</evidence>
<name>A0A1X0NQT7_9TRYP</name>
<feature type="domain" description="A-kinase anchor protein 7-like phosphoesterase" evidence="2">
    <location>
        <begin position="210"/>
        <end position="410"/>
    </location>
</feature>
<dbReference type="AlphaFoldDB" id="A0A1X0NQT7"/>
<sequence>MQDIPAPRTGAMTREEINAVRREKEFDYKTRKQLEARYGVGSTRSGGNKRLTRAKAWRCSVCGQMSVDARHVCGSCLAVEPGVVGITPGNNSKNRQKSTSNRNDSLLRYTAKETGVSEDPMMGILSLAHGRSYRIATPAAAAAVVLRASSTKGKTPAERNTLIDTDEYDEEEEELLVPAPTTSTKEEEEERKAEVVVRNSEVRPRHTVPYTHFISLPIGKLPAVRPHAAALLEEMKRRCINTGTNTMVTEDIFTTAPRMHITLLLLSLTTEEAVKLAVERMQILQEKVREWKISTQQNKRPQVRLGGLHVMKGRGRNEKKAEVLYMGLADDESTAIVSSLQKIVHECFAELTMSDPSAVEDSKLLHMTLMNTKWRKDNSTNSNSKAKMKWQPRVPFDASYILQEFADASLHSDGDSRTAEGSGNGITLECVELSSIKYDPDRECYPSEYVVAL</sequence>
<reference evidence="3 4" key="1">
    <citation type="submission" date="2017-03" db="EMBL/GenBank/DDBJ databases">
        <title>An alternative strategy for trypanosome survival in the mammalian bloodstream revealed through genome and transcriptome analysis of the ubiquitous bovine parasite Trypanosoma (Megatrypanum) theileri.</title>
        <authorList>
            <person name="Kelly S."/>
            <person name="Ivens A."/>
            <person name="Mott A."/>
            <person name="O'Neill E."/>
            <person name="Emms D."/>
            <person name="Macleod O."/>
            <person name="Voorheis P."/>
            <person name="Matthews J."/>
            <person name="Matthews K."/>
            <person name="Carrington M."/>
        </authorList>
    </citation>
    <scope>NUCLEOTIDE SEQUENCE [LARGE SCALE GENOMIC DNA]</scope>
    <source>
        <strain evidence="3">Edinburgh</strain>
    </source>
</reference>
<gene>
    <name evidence="3" type="ORF">TM35_000251390</name>
</gene>
<dbReference type="STRING" id="67003.A0A1X0NQT7"/>
<evidence type="ECO:0000256" key="1">
    <source>
        <dbReference type="SAM" id="MobiDB-lite"/>
    </source>
</evidence>
<dbReference type="Pfam" id="PF10469">
    <property type="entry name" value="AKAP7_NLS"/>
    <property type="match status" value="1"/>
</dbReference>
<dbReference type="Gene3D" id="3.90.1140.10">
    <property type="entry name" value="Cyclic phosphodiesterase"/>
    <property type="match status" value="1"/>
</dbReference>
<dbReference type="VEuPathDB" id="TriTrypDB:TM35_000251390"/>